<evidence type="ECO:0000256" key="1">
    <source>
        <dbReference type="ARBA" id="ARBA00022737"/>
    </source>
</evidence>
<comment type="caution">
    <text evidence="3">The sequence shown here is derived from an EMBL/GenBank/DDBJ whole genome shotgun (WGS) entry which is preliminary data.</text>
</comment>
<organism evidence="3 4">
    <name type="scientific">Hypsibius exemplaris</name>
    <name type="common">Freshwater tardigrade</name>
    <dbReference type="NCBI Taxonomy" id="2072580"/>
    <lineage>
        <taxon>Eukaryota</taxon>
        <taxon>Metazoa</taxon>
        <taxon>Ecdysozoa</taxon>
        <taxon>Tardigrada</taxon>
        <taxon>Eutardigrada</taxon>
        <taxon>Parachela</taxon>
        <taxon>Hypsibioidea</taxon>
        <taxon>Hypsibiidae</taxon>
        <taxon>Hypsibius</taxon>
    </lineage>
</organism>
<feature type="compositionally biased region" description="Pro residues" evidence="2">
    <location>
        <begin position="225"/>
        <end position="235"/>
    </location>
</feature>
<dbReference type="InterPro" id="IPR011989">
    <property type="entry name" value="ARM-like"/>
</dbReference>
<dbReference type="PANTHER" id="PTHR10648">
    <property type="entry name" value="SERINE/THREONINE-PROTEIN PHOSPHATASE PP2A 65 KDA REGULATORY SUBUNIT"/>
    <property type="match status" value="1"/>
</dbReference>
<feature type="compositionally biased region" description="Polar residues" evidence="2">
    <location>
        <begin position="205"/>
        <end position="214"/>
    </location>
</feature>
<feature type="compositionally biased region" description="Low complexity" evidence="2">
    <location>
        <begin position="48"/>
        <end position="59"/>
    </location>
</feature>
<feature type="compositionally biased region" description="Polar residues" evidence="2">
    <location>
        <begin position="569"/>
        <end position="579"/>
    </location>
</feature>
<feature type="region of interest" description="Disordered" evidence="2">
    <location>
        <begin position="180"/>
        <end position="242"/>
    </location>
</feature>
<sequence>MTETVMEIPPKEPDPPATTSGVPPVDGTTKLDEEGLVEFEEDFPALDAPAPSSGTSPPSRGQEAIAQPSPVLAEPVSPPTGQKLVIGVEEEEMDVDEDMEYETGLLDDLEDEEEEDEVITFSVPSPPTAGVAATAEAKPGDSSATEDDGLSSANADQNGTSTGRLRALSMNANLTLNLQPQQIALPSSPSRDGSSSPTMGRFKVTTCQPESTASPPRKDPVPNIVTPPEPDPPQAAAPQQKDERLMTPLERMQLYIDNPNMMCRNGVAVQYVNFIKDAEDPEAFVAASARLFDRLIQDQELSVRTAFLENLPSIVRSYKPAFKKLRMMGFLGESIRDENYNVRRLAQVAIGQLVDFAPELMTRETIQASVVPLLIQIFYAESTADLMIDALNLFCKMLDKVGPDPVRRLFIPEFNKLCSHDIAQIRQVCAQNLVFVVRYFAVTQAEEFQEEDVYCRAVQDKIIQLSQDFAWHVRETVASIFPQVIDICHKRWPVFTLRQLNLAYSALLNDQAKQVRRWATRGLGRVIATNAEPGKTRLHISSNGTVEFIPPTSFRFSDSDLGDLDGSARQRSSPSTSEGDYQHTRTRGRSQLSASRSTLGGANPGHLHPNNGSDQPRRNYYNRLGISSLSHALNEAGKEKTEERPDFNSFRFWQNPIPEVAVTDGSEVPVVLVTDTASKPEDERSEGKSDRAGGLEPVDLQDVKVEAVEDMKENADDVLNTSMELEDDESAPPEQHPEAIVHELSAGALIEAGSGGDVDVAVADQDAIRNKVLDDEISEEGQKVLGEVISHEIAPGTDGQPDISPSHSEDFPELTEKALEKMLSPDSDDTRSVSSASSNSQDLAGVTFTIPSSVQTPFASSFEIDPFIIEKHRRRDRAVVAQLKEAGELAGHLEDILPNVQFLREFLALAKDSDRDTVTQVAVDFPAVALTVGRQFWPELQECHKILATNNVIQARELIAASLPRIAEIIGYYHTVVDLVPLVSEFLKDTDGVRLNMIENYSAFIMRMPPEIRPLHLLRLCEFFTPDEERNWRYRYACAEQIAHLALLFPPKLVVRNLMDGAWFFAKDRTAEVRKNSTIALSSIFMRIEQQRDQASRNVFLQKLDLFLRNEDFRSRQVFAQICEDLLSKAALSFESFSLYFGDRFWPLFDSPVVAVRLAAARCLIYIPTSGRKQTFFGKAMEKLQRDESRTIQEMYTAIGATANTGSSTAGN</sequence>
<dbReference type="AlphaFoldDB" id="A0A1W0XDH8"/>
<dbReference type="PANTHER" id="PTHR10648:SF1">
    <property type="entry name" value="SERINE_THREONINE-PROTEIN PHOSPHATASE 4 REGULATORY SUBUNIT 1"/>
    <property type="match status" value="1"/>
</dbReference>
<dbReference type="SUPFAM" id="SSF48371">
    <property type="entry name" value="ARM repeat"/>
    <property type="match status" value="1"/>
</dbReference>
<feature type="compositionally biased region" description="Polar residues" evidence="2">
    <location>
        <begin position="589"/>
        <end position="600"/>
    </location>
</feature>
<reference evidence="4" key="1">
    <citation type="submission" date="2017-01" db="EMBL/GenBank/DDBJ databases">
        <title>Comparative genomics of anhydrobiosis in the tardigrade Hypsibius dujardini.</title>
        <authorList>
            <person name="Yoshida Y."/>
            <person name="Koutsovoulos G."/>
            <person name="Laetsch D."/>
            <person name="Stevens L."/>
            <person name="Kumar S."/>
            <person name="Horikawa D."/>
            <person name="Ishino K."/>
            <person name="Komine S."/>
            <person name="Tomita M."/>
            <person name="Blaxter M."/>
            <person name="Arakawa K."/>
        </authorList>
    </citation>
    <scope>NUCLEOTIDE SEQUENCE [LARGE SCALE GENOMIC DNA]</scope>
    <source>
        <strain evidence="4">Z151</strain>
    </source>
</reference>
<feature type="region of interest" description="Disordered" evidence="2">
    <location>
        <begin position="1"/>
        <end position="83"/>
    </location>
</feature>
<protein>
    <submittedName>
        <fullName evidence="3">Serine/threonine-protein phosphatase 4 regulatory subunit 1</fullName>
    </submittedName>
</protein>
<feature type="region of interest" description="Disordered" evidence="2">
    <location>
        <begin position="675"/>
        <end position="695"/>
    </location>
</feature>
<feature type="compositionally biased region" description="Basic and acidic residues" evidence="2">
    <location>
        <begin position="678"/>
        <end position="693"/>
    </location>
</feature>
<dbReference type="GO" id="GO:0005737">
    <property type="term" value="C:cytoplasm"/>
    <property type="evidence" value="ECO:0007669"/>
    <property type="project" value="TreeGrafter"/>
</dbReference>
<feature type="compositionally biased region" description="Acidic residues" evidence="2">
    <location>
        <begin position="34"/>
        <end position="44"/>
    </location>
</feature>
<name>A0A1W0XDH8_HYPEX</name>
<feature type="compositionally biased region" description="Low complexity" evidence="2">
    <location>
        <begin position="186"/>
        <end position="197"/>
    </location>
</feature>
<feature type="region of interest" description="Disordered" evidence="2">
    <location>
        <begin position="791"/>
        <end position="810"/>
    </location>
</feature>
<feature type="region of interest" description="Disordered" evidence="2">
    <location>
        <begin position="560"/>
        <end position="620"/>
    </location>
</feature>
<keyword evidence="1" id="KW-0677">Repeat</keyword>
<dbReference type="Gene3D" id="1.25.10.10">
    <property type="entry name" value="Leucine-rich Repeat Variant"/>
    <property type="match status" value="2"/>
</dbReference>
<dbReference type="GO" id="GO:0019888">
    <property type="term" value="F:protein phosphatase regulator activity"/>
    <property type="evidence" value="ECO:0007669"/>
    <property type="project" value="TreeGrafter"/>
</dbReference>
<proteinExistence type="predicted"/>
<dbReference type="InterPro" id="IPR051023">
    <property type="entry name" value="PP2A_Regulatory_Subunit_A"/>
</dbReference>
<dbReference type="OrthoDB" id="340346at2759"/>
<evidence type="ECO:0000256" key="2">
    <source>
        <dbReference type="SAM" id="MobiDB-lite"/>
    </source>
</evidence>
<accession>A0A1W0XDH8</accession>
<dbReference type="Proteomes" id="UP000192578">
    <property type="component" value="Unassembled WGS sequence"/>
</dbReference>
<keyword evidence="4" id="KW-1185">Reference proteome</keyword>
<feature type="region of interest" description="Disordered" evidence="2">
    <location>
        <begin position="109"/>
        <end position="161"/>
    </location>
</feature>
<gene>
    <name evidence="3" type="ORF">BV898_00473</name>
</gene>
<dbReference type="InterPro" id="IPR016024">
    <property type="entry name" value="ARM-type_fold"/>
</dbReference>
<feature type="compositionally biased region" description="Polar residues" evidence="2">
    <location>
        <begin position="151"/>
        <end position="161"/>
    </location>
</feature>
<evidence type="ECO:0000313" key="3">
    <source>
        <dbReference type="EMBL" id="OQV25534.1"/>
    </source>
</evidence>
<feature type="compositionally biased region" description="Acidic residues" evidence="2">
    <location>
        <begin position="109"/>
        <end position="118"/>
    </location>
</feature>
<evidence type="ECO:0000313" key="4">
    <source>
        <dbReference type="Proteomes" id="UP000192578"/>
    </source>
</evidence>
<dbReference type="EMBL" id="MTYJ01000002">
    <property type="protein sequence ID" value="OQV25534.1"/>
    <property type="molecule type" value="Genomic_DNA"/>
</dbReference>